<comment type="caution">
    <text evidence="2">The sequence shown here is derived from an EMBL/GenBank/DDBJ whole genome shotgun (WGS) entry which is preliminary data.</text>
</comment>
<accession>A0A8T2V0N1</accession>
<evidence type="ECO:0000256" key="1">
    <source>
        <dbReference type="SAM" id="MobiDB-lite"/>
    </source>
</evidence>
<evidence type="ECO:0000313" key="2">
    <source>
        <dbReference type="EMBL" id="KAH7440972.1"/>
    </source>
</evidence>
<feature type="region of interest" description="Disordered" evidence="1">
    <location>
        <begin position="556"/>
        <end position="578"/>
    </location>
</feature>
<dbReference type="EMBL" id="CM035408">
    <property type="protein sequence ID" value="KAH7440972.1"/>
    <property type="molecule type" value="Genomic_DNA"/>
</dbReference>
<keyword evidence="3" id="KW-1185">Reference proteome</keyword>
<feature type="region of interest" description="Disordered" evidence="1">
    <location>
        <begin position="1263"/>
        <end position="1284"/>
    </location>
</feature>
<dbReference type="OrthoDB" id="1929495at2759"/>
<proteinExistence type="predicted"/>
<name>A0A8T2V0N1_CERRI</name>
<feature type="compositionally biased region" description="Polar residues" evidence="1">
    <location>
        <begin position="456"/>
        <end position="466"/>
    </location>
</feature>
<evidence type="ECO:0000313" key="3">
    <source>
        <dbReference type="Proteomes" id="UP000825935"/>
    </source>
</evidence>
<reference evidence="2" key="1">
    <citation type="submission" date="2021-08" db="EMBL/GenBank/DDBJ databases">
        <title>WGS assembly of Ceratopteris richardii.</title>
        <authorList>
            <person name="Marchant D.B."/>
            <person name="Chen G."/>
            <person name="Jenkins J."/>
            <person name="Shu S."/>
            <person name="Leebens-Mack J."/>
            <person name="Grimwood J."/>
            <person name="Schmutz J."/>
            <person name="Soltis P."/>
            <person name="Soltis D."/>
            <person name="Chen Z.-H."/>
        </authorList>
    </citation>
    <scope>NUCLEOTIDE SEQUENCE</scope>
    <source>
        <strain evidence="2">Whitten #5841</strain>
        <tissue evidence="2">Leaf</tissue>
    </source>
</reference>
<sequence length="1542" mass="172389">METRYVCGFAATVRTGFPFPSPTITAEDPPCMSCMSSGVGDSRCPQRSVLSSESSLHAHLEHHKVRSSFLNEDYIQCPQHVYDHSTHLLLHSQNTGFSHSYFHADPQMCVEHPHDCLHQHTCTINNPFRSPVIGNCSGEAAQVDGATSRTRNVREGKCNMKASCAKGSPLVVNMDPASGCCSDNNPSKICNCYRLKAQEGFVCTMHCSHNCVETYQMDLLDVGPYSQCSCAAEGSKKQCSNAYQSPCCQMDMSESSQLKGGIACPSKHSLAQPGFDLETCRSPEDAVIYNKDDTCNSWNFTTYSVQAHTRELHSVLWSEDCSRHAFDSKAPQFTQIQGHPYGPRDLGDTKKGFNGSTESLTHVFSQLGKGQRNNSTDEREWGGKFKMEVKSKQCDFGRPKKRRRRYFIASESRRNIWDSTSGKSSWEKESQIPSESRNCGAHGWGNEIAGSDKDTSWGQPRSPNQMSEKKATRLDARVMEENKQLQRKEEFFTVTCEDNSIALTEADMDSHILLDAVKQPKQLYEGSSSTNPIVNAKDLSFKKFADERTLDEKHEILKPASNRFSSLPEDKNAPPSDPKVMESANLDCFSSSSDDRDFADDHLQYDSDDYFYPVITSATETDSLNNRENEAYEFFMQILEENEDLKKKYKQEYAVGEFDCLVCSNIPNKPLKTYKGLVSVVMHAKTILNTKRRHDHRGFARAVCNFMGWDAHGNPTDRSSIKTQPTACLGDVENVSEEKSLRDGRSSLAALKGNRIEKVQIEGLQAHNGQFMAKEVQMYQGPTESLGNVSSEGNQILKMKGIASRDSDTHAATREDMDGTCSAVCKLVGWDLDDNPAVKTLNNSELRACVQLESESIPEGNFMRNGFLTNRLLKDQHEEKSEVGELNPDNAHSTGKTQCGDQGSLEPLKDVDTKCKELCKESALKGNNIFAVAIEENPGPRSNVCDLKVQNNHGSLTGKTLSGQRPITSLFDYHDIEQEYRGSAAEHSKESDEEDMQTSEDISENCKELCITQSELKDKASFPVVYEESGTSFRHLGSITIVKVTFNLSNPEAIHINWQNESSIQARGFSIHMKSDIPHTMWRFKGLGAYGNPALRETNKKVRHSACLYEFKNLIEGKCPQGGAGVIKRSETLDLEPKQNLRQEVEDVTNNSKETLTKRSDLEVGDNIPLSCRENSETSILQTVIDMEKGISQYSSYKTTTARGADEGSSYAHYHNTQDNFRFSPFECSKPNGWDVHGNPLGKTDKSIQLSWSMLEPEIPSQGGIFSTNHSENPVTSEPEEGSMQREHLFIQSNRILEMGDWVDLSSLGQSENVCKEGTDIFMSGNVLKCNMVFPLNCGKMSGTGMYERYTDVAKQISNEFGCSGSYTNVKDEKLVAYTQASITYENCRYTHAGHSFRWSDVHGDPMVKISDIIHPQFYVLEPEHLSEAKDHKSKGSINHSDCSLFEIQEVRIQREDIKWQHECIIDSKQFAHQSMRKKVEDVSIEELSFLASKNGCSFVCAHKGNTVVCIPPKDDTVMVDAMVRSHSKEVHTCEEGEGSVN</sequence>
<dbReference type="Proteomes" id="UP000825935">
    <property type="component" value="Chromosome 3"/>
</dbReference>
<feature type="region of interest" description="Disordered" evidence="1">
    <location>
        <begin position="878"/>
        <end position="904"/>
    </location>
</feature>
<feature type="compositionally biased region" description="Polar residues" evidence="1">
    <location>
        <begin position="890"/>
        <end position="901"/>
    </location>
</feature>
<dbReference type="PANTHER" id="PTHR34546">
    <property type="entry name" value="OS06G0153600 PROTEIN"/>
    <property type="match status" value="1"/>
</dbReference>
<gene>
    <name evidence="2" type="ORF">KP509_03G018700</name>
</gene>
<dbReference type="PANTHER" id="PTHR34546:SF3">
    <property type="entry name" value="OS06G0153600 PROTEIN"/>
    <property type="match status" value="1"/>
</dbReference>
<protein>
    <submittedName>
        <fullName evidence="2">Uncharacterized protein</fullName>
    </submittedName>
</protein>
<feature type="compositionally biased region" description="Polar residues" evidence="1">
    <location>
        <begin position="1264"/>
        <end position="1276"/>
    </location>
</feature>
<organism evidence="2 3">
    <name type="scientific">Ceratopteris richardii</name>
    <name type="common">Triangle waterfern</name>
    <dbReference type="NCBI Taxonomy" id="49495"/>
    <lineage>
        <taxon>Eukaryota</taxon>
        <taxon>Viridiplantae</taxon>
        <taxon>Streptophyta</taxon>
        <taxon>Embryophyta</taxon>
        <taxon>Tracheophyta</taxon>
        <taxon>Polypodiopsida</taxon>
        <taxon>Polypodiidae</taxon>
        <taxon>Polypodiales</taxon>
        <taxon>Pteridineae</taxon>
        <taxon>Pteridaceae</taxon>
        <taxon>Parkerioideae</taxon>
        <taxon>Ceratopteris</taxon>
    </lineage>
</organism>
<feature type="region of interest" description="Disordered" evidence="1">
    <location>
        <begin position="418"/>
        <end position="471"/>
    </location>
</feature>